<sequence>MEPTERARPAPRGTAAYQRRRAVKAWQVCRARRTKCDNLKPSCSFCLKTGAKCIQSPVDFSSFDPASLKILERLDDLEQLVRGQNAQDAIAEDFNSLDPLQVGMVLPMSVDELLAKLVSQGRLPPAEMASPRLTAYASPGSFDLEEPSRVRPLLDRFFEYVHVKNPILDETHTRHVVQTTMVNGIDWSAESCLSLLILALGSIATPFGASLDARPGSTEYAQARSYFCAAEKRLGMLLTNDQVIAPQCLFLAGVFLMCTFQPHKAWRCFVQSLACCQQFPFLTPESQRQYHDEVARDHDPAVDLQQAIYWSAWKSEREVRGYLHLQDFSEQHSMTNLYPSFFPTPPSVRAISADTTHQREEMSWYFYLSEISLRRLSSRIAAEMIELQQKHKSRGSFLTTMADLVPSFEEQTLDWIRSLPASLSFDAPIGQDDVCRFVLRGHVVNVYEMIYWPFVTALLDSSSHESPRNESFALLANKGIENHAFRLRVNKQGFYHRHHGTYYMMASCARSALVLAAYRSTPGSGPLGSGVEEVVGLLEYWSDETHDFERVRVHLQQHLEYLQE</sequence>
<dbReference type="AlphaFoldDB" id="A0A4P7NB92"/>
<accession>A0A4P7NB92</accession>
<dbReference type="InterPro" id="IPR053181">
    <property type="entry name" value="EcdB-like_regulator"/>
</dbReference>
<dbReference type="Pfam" id="PF00172">
    <property type="entry name" value="Zn_clus"/>
    <property type="match status" value="1"/>
</dbReference>
<dbReference type="PROSITE" id="PS50048">
    <property type="entry name" value="ZN2_CY6_FUNGAL_2"/>
    <property type="match status" value="1"/>
</dbReference>
<dbReference type="SMART" id="SM00066">
    <property type="entry name" value="GAL4"/>
    <property type="match status" value="1"/>
</dbReference>
<evidence type="ECO:0000256" key="2">
    <source>
        <dbReference type="ARBA" id="ARBA00023242"/>
    </source>
</evidence>
<dbReference type="InterPro" id="IPR036864">
    <property type="entry name" value="Zn2-C6_fun-type_DNA-bd_sf"/>
</dbReference>
<evidence type="ECO:0000256" key="1">
    <source>
        <dbReference type="ARBA" id="ARBA00022723"/>
    </source>
</evidence>
<keyword evidence="2" id="KW-0539">Nucleus</keyword>
<keyword evidence="1" id="KW-0479">Metal-binding</keyword>
<dbReference type="EMBL" id="CP034206">
    <property type="protein sequence ID" value="QBZ59883.1"/>
    <property type="molecule type" value="Genomic_DNA"/>
</dbReference>
<dbReference type="SUPFAM" id="SSF57701">
    <property type="entry name" value="Zn2/Cys6 DNA-binding domain"/>
    <property type="match status" value="1"/>
</dbReference>
<reference evidence="4 5" key="1">
    <citation type="journal article" date="2019" name="Mol. Biol. Evol.">
        <title>Blast fungal genomes show frequent chromosomal changes, gene gains and losses, and effector gene turnover.</title>
        <authorList>
            <person name="Gomez Luciano L.B."/>
            <person name="Jason Tsai I."/>
            <person name="Chuma I."/>
            <person name="Tosa Y."/>
            <person name="Chen Y.H."/>
            <person name="Li J.Y."/>
            <person name="Li M.Y."/>
            <person name="Jade Lu M.Y."/>
            <person name="Nakayashiki H."/>
            <person name="Li W.H."/>
        </authorList>
    </citation>
    <scope>NUCLEOTIDE SEQUENCE [LARGE SCALE GENOMIC DNA]</scope>
    <source>
        <strain evidence="4">MZ5-1-6</strain>
    </source>
</reference>
<organism evidence="4 5">
    <name type="scientific">Pyricularia oryzae</name>
    <name type="common">Rice blast fungus</name>
    <name type="synonym">Magnaporthe oryzae</name>
    <dbReference type="NCBI Taxonomy" id="318829"/>
    <lineage>
        <taxon>Eukaryota</taxon>
        <taxon>Fungi</taxon>
        <taxon>Dikarya</taxon>
        <taxon>Ascomycota</taxon>
        <taxon>Pezizomycotina</taxon>
        <taxon>Sordariomycetes</taxon>
        <taxon>Sordariomycetidae</taxon>
        <taxon>Magnaporthales</taxon>
        <taxon>Pyriculariaceae</taxon>
        <taxon>Pyricularia</taxon>
    </lineage>
</organism>
<dbReference type="PANTHER" id="PTHR47785">
    <property type="entry name" value="ZN(II)2CYS6 TRANSCRIPTION FACTOR (EUROFUNG)-RELATED-RELATED"/>
    <property type="match status" value="1"/>
</dbReference>
<dbReference type="Pfam" id="PF04082">
    <property type="entry name" value="Fungal_trans"/>
    <property type="match status" value="1"/>
</dbReference>
<evidence type="ECO:0000313" key="4">
    <source>
        <dbReference type="EMBL" id="QBZ59883.1"/>
    </source>
</evidence>
<evidence type="ECO:0000313" key="5">
    <source>
        <dbReference type="Proteomes" id="UP000294847"/>
    </source>
</evidence>
<dbReference type="Gene3D" id="4.10.240.10">
    <property type="entry name" value="Zn(2)-C6 fungal-type DNA-binding domain"/>
    <property type="match status" value="1"/>
</dbReference>
<protein>
    <recommendedName>
        <fullName evidence="3">Zn(2)-C6 fungal-type domain-containing protein</fullName>
    </recommendedName>
</protein>
<dbReference type="InterPro" id="IPR007219">
    <property type="entry name" value="XnlR_reg_dom"/>
</dbReference>
<dbReference type="PANTHER" id="PTHR47785:SF7">
    <property type="entry name" value="ZN(II)2CYS6 TRANSCRIPTION FACTOR (EUROFUNG)"/>
    <property type="match status" value="1"/>
</dbReference>
<dbReference type="GO" id="GO:0000981">
    <property type="term" value="F:DNA-binding transcription factor activity, RNA polymerase II-specific"/>
    <property type="evidence" value="ECO:0007669"/>
    <property type="project" value="InterPro"/>
</dbReference>
<gene>
    <name evidence="4" type="ORF">PoMZ_04849</name>
</gene>
<proteinExistence type="predicted"/>
<name>A0A4P7NB92_PYROR</name>
<dbReference type="Proteomes" id="UP000294847">
    <property type="component" value="Chromosome 3"/>
</dbReference>
<dbReference type="CDD" id="cd00067">
    <property type="entry name" value="GAL4"/>
    <property type="match status" value="1"/>
</dbReference>
<dbReference type="CDD" id="cd12148">
    <property type="entry name" value="fungal_TF_MHR"/>
    <property type="match status" value="1"/>
</dbReference>
<dbReference type="InterPro" id="IPR001138">
    <property type="entry name" value="Zn2Cys6_DnaBD"/>
</dbReference>
<dbReference type="GO" id="GO:0008270">
    <property type="term" value="F:zinc ion binding"/>
    <property type="evidence" value="ECO:0007669"/>
    <property type="project" value="InterPro"/>
</dbReference>
<evidence type="ECO:0000259" key="3">
    <source>
        <dbReference type="PROSITE" id="PS50048"/>
    </source>
</evidence>
<feature type="domain" description="Zn(2)-C6 fungal-type" evidence="3">
    <location>
        <begin position="29"/>
        <end position="55"/>
    </location>
</feature>